<evidence type="ECO:0000256" key="1">
    <source>
        <dbReference type="SAM" id="SignalP"/>
    </source>
</evidence>
<accession>A0A9P4GTV9</accession>
<comment type="caution">
    <text evidence="2">The sequence shown here is derived from an EMBL/GenBank/DDBJ whole genome shotgun (WGS) entry which is preliminary data.</text>
</comment>
<keyword evidence="3" id="KW-1185">Reference proteome</keyword>
<dbReference type="RefSeq" id="XP_040793762.1">
    <property type="nucleotide sequence ID" value="XM_040935418.1"/>
</dbReference>
<dbReference type="AlphaFoldDB" id="A0A9P4GTV9"/>
<reference evidence="2" key="1">
    <citation type="submission" date="2020-01" db="EMBL/GenBank/DDBJ databases">
        <authorList>
            <consortium name="DOE Joint Genome Institute"/>
            <person name="Haridas S."/>
            <person name="Albert R."/>
            <person name="Binder M."/>
            <person name="Bloem J."/>
            <person name="Labutti K."/>
            <person name="Salamov A."/>
            <person name="Andreopoulos B."/>
            <person name="Baker S.E."/>
            <person name="Barry K."/>
            <person name="Bills G."/>
            <person name="Bluhm B.H."/>
            <person name="Cannon C."/>
            <person name="Castanera R."/>
            <person name="Culley D.E."/>
            <person name="Daum C."/>
            <person name="Ezra D."/>
            <person name="Gonzalez J.B."/>
            <person name="Henrissat B."/>
            <person name="Kuo A."/>
            <person name="Liang C."/>
            <person name="Lipzen A."/>
            <person name="Lutzoni F."/>
            <person name="Magnuson J."/>
            <person name="Mondo S."/>
            <person name="Nolan M."/>
            <person name="Ohm R."/>
            <person name="Pangilinan J."/>
            <person name="Park H.-J."/>
            <person name="Ramirez L."/>
            <person name="Alfaro M."/>
            <person name="Sun H."/>
            <person name="Tritt A."/>
            <person name="Yoshinaga Y."/>
            <person name="Zwiers L.-H."/>
            <person name="Turgeon B.G."/>
            <person name="Goodwin S.B."/>
            <person name="Spatafora J.W."/>
            <person name="Crous P.W."/>
            <person name="Grigoriev I.V."/>
        </authorList>
    </citation>
    <scope>NUCLEOTIDE SEQUENCE</scope>
    <source>
        <strain evidence="2">CBS 394.84</strain>
    </source>
</reference>
<evidence type="ECO:0000313" key="2">
    <source>
        <dbReference type="EMBL" id="KAF1851199.1"/>
    </source>
</evidence>
<dbReference type="Proteomes" id="UP000800039">
    <property type="component" value="Unassembled WGS sequence"/>
</dbReference>
<keyword evidence="1" id="KW-0732">Signal</keyword>
<dbReference type="EMBL" id="ML976614">
    <property type="protein sequence ID" value="KAF1851199.1"/>
    <property type="molecule type" value="Genomic_DNA"/>
</dbReference>
<gene>
    <name evidence="2" type="ORF">K460DRAFT_382686</name>
</gene>
<evidence type="ECO:0008006" key="4">
    <source>
        <dbReference type="Google" id="ProtNLM"/>
    </source>
</evidence>
<dbReference type="GeneID" id="63852669"/>
<dbReference type="OrthoDB" id="5428787at2759"/>
<protein>
    <recommendedName>
        <fullName evidence="4">Apple domain-containing protein</fullName>
    </recommendedName>
</protein>
<feature type="signal peptide" evidence="1">
    <location>
        <begin position="1"/>
        <end position="18"/>
    </location>
</feature>
<evidence type="ECO:0000313" key="3">
    <source>
        <dbReference type="Proteomes" id="UP000800039"/>
    </source>
</evidence>
<feature type="chain" id="PRO_5040410154" description="Apple domain-containing protein" evidence="1">
    <location>
        <begin position="19"/>
        <end position="428"/>
    </location>
</feature>
<name>A0A9P4GTV9_9PLEO</name>
<organism evidence="2 3">
    <name type="scientific">Cucurbitaria berberidis CBS 394.84</name>
    <dbReference type="NCBI Taxonomy" id="1168544"/>
    <lineage>
        <taxon>Eukaryota</taxon>
        <taxon>Fungi</taxon>
        <taxon>Dikarya</taxon>
        <taxon>Ascomycota</taxon>
        <taxon>Pezizomycotina</taxon>
        <taxon>Dothideomycetes</taxon>
        <taxon>Pleosporomycetidae</taxon>
        <taxon>Pleosporales</taxon>
        <taxon>Pleosporineae</taxon>
        <taxon>Cucurbitariaceae</taxon>
        <taxon>Cucurbitaria</taxon>
    </lineage>
</organism>
<proteinExistence type="predicted"/>
<sequence length="428" mass="45245">MFVSIFLAALAAVSAVTAQDVTSSATRCTTRFGYYALPTGTAGTEAVPTWFRYTTTTNFFRITYTTRDTVTATPSATTFTDVLTTTETFSTTSTSTPAATTVPTPAGFIPLLAVDVARATPIARIKRHGLEGRNSQTLQLLKRQTAANHTGGFSVDRDGHTSSLDRKFVQRVDCRVAVTVNSTTTTIVTGLPETVFVAQATATALTTSTVSTTTTITAVLPRSTVYQACLGNNIVDHITDFNGNTLIFDRVIYRPTQGFPIENELVVNTTSSTNCCIACQTTPFCAGSFFVPSEQECHLRLTQPPAASIPALPAPSTYPSGGLYGYGYGSNATYPTAYATGSGMMRPTGASSGVPFPVATGGGVAPVGNGTCAIGSLSLYLGTIQGQEDFPIEFALAFSNGPCGRLSVWPIPVTELDDSIEDRRVRRI</sequence>